<protein>
    <submittedName>
        <fullName evidence="2">Uncharacterized protein</fullName>
    </submittedName>
</protein>
<proteinExistence type="predicted"/>
<gene>
    <name evidence="2" type="ORF">SAMN05216470_1834</name>
</gene>
<dbReference type="Proteomes" id="UP000214649">
    <property type="component" value="Unassembled WGS sequence"/>
</dbReference>
<organism evidence="2 3">
    <name type="scientific">Streptococcus equinus</name>
    <name type="common">Streptococcus bovis</name>
    <dbReference type="NCBI Taxonomy" id="1335"/>
    <lineage>
        <taxon>Bacteria</taxon>
        <taxon>Bacillati</taxon>
        <taxon>Bacillota</taxon>
        <taxon>Bacilli</taxon>
        <taxon>Lactobacillales</taxon>
        <taxon>Streptococcaceae</taxon>
        <taxon>Streptococcus</taxon>
    </lineage>
</organism>
<reference evidence="2 3" key="1">
    <citation type="submission" date="2017-07" db="EMBL/GenBank/DDBJ databases">
        <authorList>
            <person name="Sun Z.S."/>
            <person name="Albrecht U."/>
            <person name="Echele G."/>
            <person name="Lee C.C."/>
        </authorList>
    </citation>
    <scope>NUCLEOTIDE SEQUENCE [LARGE SCALE GENOMIC DNA]</scope>
    <source>
        <strain evidence="2 3">AR3</strain>
    </source>
</reference>
<keyword evidence="1" id="KW-1133">Transmembrane helix</keyword>
<accession>A0A239RGL1</accession>
<dbReference type="EMBL" id="FZRA01000008">
    <property type="protein sequence ID" value="SNU09486.1"/>
    <property type="molecule type" value="Genomic_DNA"/>
</dbReference>
<keyword evidence="1" id="KW-0812">Transmembrane</keyword>
<evidence type="ECO:0000256" key="1">
    <source>
        <dbReference type="SAM" id="Phobius"/>
    </source>
</evidence>
<evidence type="ECO:0000313" key="3">
    <source>
        <dbReference type="Proteomes" id="UP000214649"/>
    </source>
</evidence>
<sequence>MKNNSLIIMIAIVFAVTIAAALIIRLCFLDKYTEEKVPKEEITAASEDVNEESTKEPEDIISEEVKENYAGAEDAVVELVERTTIEGNGEFETVYDRYTVSEVNFTDKTDVTKDYHEALANSDGEIGDGTEISFREAFDMSYIGLDGWKLYEELIKQCGFSTDFNDVTFDEESHDLTGQNLYVYNGKNEVIDKLLWDETYDAILDSKVCYQLTADDKMPEYFSATVSYKYHEQVITKSLYLSVSIVSGKEG</sequence>
<dbReference type="RefSeq" id="WP_094141182.1">
    <property type="nucleotide sequence ID" value="NZ_FZRA01000008.1"/>
</dbReference>
<keyword evidence="1" id="KW-0472">Membrane</keyword>
<feature type="transmembrane region" description="Helical" evidence="1">
    <location>
        <begin position="6"/>
        <end position="28"/>
    </location>
</feature>
<evidence type="ECO:0000313" key="2">
    <source>
        <dbReference type="EMBL" id="SNU09486.1"/>
    </source>
</evidence>
<dbReference type="AlphaFoldDB" id="A0A239RGL1"/>
<name>A0A239RGL1_STREI</name>